<evidence type="ECO:0000313" key="3">
    <source>
        <dbReference type="Proteomes" id="UP000037109"/>
    </source>
</evidence>
<accession>A0A0M0GJV9</accession>
<dbReference type="RefSeq" id="WP_053437577.1">
    <property type="nucleotide sequence ID" value="NZ_LGUF01000007.1"/>
</dbReference>
<protein>
    <submittedName>
        <fullName evidence="2">Oxidoreductase</fullName>
    </submittedName>
</protein>
<dbReference type="InterPro" id="IPR036374">
    <property type="entry name" value="OxRdtase_Mopterin-bd_sf"/>
</dbReference>
<evidence type="ECO:0000259" key="1">
    <source>
        <dbReference type="Pfam" id="PF00174"/>
    </source>
</evidence>
<dbReference type="Proteomes" id="UP000037109">
    <property type="component" value="Unassembled WGS sequence"/>
</dbReference>
<comment type="caution">
    <text evidence="2">The sequence shown here is derived from an EMBL/GenBank/DDBJ whole genome shotgun (WGS) entry which is preliminary data.</text>
</comment>
<dbReference type="EMBL" id="LGUF01000007">
    <property type="protein sequence ID" value="KON90210.1"/>
    <property type="molecule type" value="Genomic_DNA"/>
</dbReference>
<dbReference type="PANTHER" id="PTHR43032">
    <property type="entry name" value="PROTEIN-METHIONINE-SULFOXIDE REDUCTASE"/>
    <property type="match status" value="1"/>
</dbReference>
<organism evidence="2 3">
    <name type="scientific">Sporosarcina globispora</name>
    <name type="common">Bacillus globisporus</name>
    <dbReference type="NCBI Taxonomy" id="1459"/>
    <lineage>
        <taxon>Bacteria</taxon>
        <taxon>Bacillati</taxon>
        <taxon>Bacillota</taxon>
        <taxon>Bacilli</taxon>
        <taxon>Bacillales</taxon>
        <taxon>Caryophanaceae</taxon>
        <taxon>Sporosarcina</taxon>
    </lineage>
</organism>
<dbReference type="InterPro" id="IPR000572">
    <property type="entry name" value="OxRdtase_Mopterin-bd_dom"/>
</dbReference>
<dbReference type="AlphaFoldDB" id="A0A0M0GJV9"/>
<proteinExistence type="predicted"/>
<dbReference type="STRING" id="1459.AF332_06395"/>
<sequence length="198" mass="23009">MYFGKIRKQTSGRVPPNQNVTTAFPVLHYGNVPYYKDMQEWNLQVFGEVETELSFSHEEVMNLPQTEYKNDIHCVTGWSKLDNVWKGVSAAEIAKQTGVKETAQFVILHAEEGWTTNLPIEDFLKDTSLLAHTHNGELLAPEHGFPLRAVIPHLYFWKSAKWVRGIEFSKMDKPGFWENNGYHNYGDPFREQRFSWDD</sequence>
<dbReference type="Pfam" id="PF00174">
    <property type="entry name" value="Oxidored_molyb"/>
    <property type="match status" value="1"/>
</dbReference>
<dbReference type="Gene3D" id="3.90.420.10">
    <property type="entry name" value="Oxidoreductase, molybdopterin-binding domain"/>
    <property type="match status" value="1"/>
</dbReference>
<feature type="domain" description="Oxidoreductase molybdopterin-binding" evidence="1">
    <location>
        <begin position="30"/>
        <end position="177"/>
    </location>
</feature>
<keyword evidence="3" id="KW-1185">Reference proteome</keyword>
<name>A0A0M0GJV9_SPOGL</name>
<dbReference type="PANTHER" id="PTHR43032:SF4">
    <property type="entry name" value="OXIDOREDUCTASE MOLYBDOPTERIN-BINDING DOMAIN-CONTAINING PROTEIN"/>
    <property type="match status" value="1"/>
</dbReference>
<gene>
    <name evidence="2" type="ORF">AF332_06395</name>
</gene>
<evidence type="ECO:0000313" key="2">
    <source>
        <dbReference type="EMBL" id="KON90210.1"/>
    </source>
</evidence>
<dbReference type="SUPFAM" id="SSF56524">
    <property type="entry name" value="Oxidoreductase molybdopterin-binding domain"/>
    <property type="match status" value="1"/>
</dbReference>
<dbReference type="OrthoDB" id="9778777at2"/>
<reference evidence="3" key="1">
    <citation type="submission" date="2015-07" db="EMBL/GenBank/DDBJ databases">
        <title>Fjat-10036 dsm4.</title>
        <authorList>
            <person name="Liu B."/>
            <person name="Wang J."/>
            <person name="Zhu Y."/>
            <person name="Liu G."/>
            <person name="Chen Q."/>
            <person name="Chen Z."/>
            <person name="Lan J."/>
            <person name="Che J."/>
            <person name="Ge C."/>
            <person name="Shi H."/>
            <person name="Pan Z."/>
            <person name="Liu X."/>
        </authorList>
    </citation>
    <scope>NUCLEOTIDE SEQUENCE [LARGE SCALE GENOMIC DNA]</scope>
    <source>
        <strain evidence="3">DSM 4</strain>
    </source>
</reference>
<dbReference type="CDD" id="cd02109">
    <property type="entry name" value="arch_bact_SO_family_Moco"/>
    <property type="match status" value="1"/>
</dbReference>
<dbReference type="PATRIC" id="fig|1459.3.peg.1356"/>